<dbReference type="eggNOG" id="ENOG502TKD5">
    <property type="taxonomic scope" value="Eukaryota"/>
</dbReference>
<accession>E3MQJ5</accession>
<dbReference type="OrthoDB" id="5850827at2759"/>
<evidence type="ECO:0000313" key="1">
    <source>
        <dbReference type="EMBL" id="EFP06956.1"/>
    </source>
</evidence>
<dbReference type="EMBL" id="DS268466">
    <property type="protein sequence ID" value="EFP06956.1"/>
    <property type="molecule type" value="Genomic_DNA"/>
</dbReference>
<name>E3MQJ5_CAERE</name>
<keyword evidence="2" id="KW-1185">Reference proteome</keyword>
<sequence length="96" mass="10420">MAYCLCRSDICNRLPIAEQFMDFEKKHPELFGDIEDAAPPAPPRAPPIFRTGEVPLKIQPLPAGLVPHIPQAASSFAAPILNPPAIVPVNDLRVSI</sequence>
<protein>
    <submittedName>
        <fullName evidence="1">Uncharacterized protein</fullName>
    </submittedName>
</protein>
<proteinExistence type="predicted"/>
<organism evidence="2">
    <name type="scientific">Caenorhabditis remanei</name>
    <name type="common">Caenorhabditis vulgaris</name>
    <dbReference type="NCBI Taxonomy" id="31234"/>
    <lineage>
        <taxon>Eukaryota</taxon>
        <taxon>Metazoa</taxon>
        <taxon>Ecdysozoa</taxon>
        <taxon>Nematoda</taxon>
        <taxon>Chromadorea</taxon>
        <taxon>Rhabditida</taxon>
        <taxon>Rhabditina</taxon>
        <taxon>Rhabditomorpha</taxon>
        <taxon>Rhabditoidea</taxon>
        <taxon>Rhabditidae</taxon>
        <taxon>Peloderinae</taxon>
        <taxon>Caenorhabditis</taxon>
    </lineage>
</organism>
<gene>
    <name evidence="1" type="ORF">CRE_10358</name>
</gene>
<dbReference type="InParanoid" id="E3MQJ5"/>
<dbReference type="AlphaFoldDB" id="E3MQJ5"/>
<evidence type="ECO:0000313" key="2">
    <source>
        <dbReference type="Proteomes" id="UP000008281"/>
    </source>
</evidence>
<dbReference type="HOGENOM" id="CLU_2361720_0_0_1"/>
<dbReference type="Proteomes" id="UP000008281">
    <property type="component" value="Unassembled WGS sequence"/>
</dbReference>
<reference evidence="1" key="1">
    <citation type="submission" date="2007-07" db="EMBL/GenBank/DDBJ databases">
        <title>PCAP assembly of the Caenorhabditis remanei genome.</title>
        <authorList>
            <consortium name="The Caenorhabditis remanei Sequencing Consortium"/>
            <person name="Wilson R.K."/>
        </authorList>
    </citation>
    <scope>NUCLEOTIDE SEQUENCE [LARGE SCALE GENOMIC DNA]</scope>
    <source>
        <strain evidence="1">PB4641</strain>
    </source>
</reference>